<keyword evidence="5" id="KW-1185">Reference proteome</keyword>
<dbReference type="InterPro" id="IPR019356">
    <property type="entry name" value="Menorin_dom"/>
</dbReference>
<dbReference type="AlphaFoldDB" id="A0AAD9KVB2"/>
<feature type="transmembrane region" description="Helical" evidence="2">
    <location>
        <begin position="21"/>
        <end position="40"/>
    </location>
</feature>
<comment type="caution">
    <text evidence="4">The sequence shown here is derived from an EMBL/GenBank/DDBJ whole genome shotgun (WGS) entry which is preliminary data.</text>
</comment>
<dbReference type="EMBL" id="JAODUO010000548">
    <property type="protein sequence ID" value="KAK2178309.1"/>
    <property type="molecule type" value="Genomic_DNA"/>
</dbReference>
<keyword evidence="2" id="KW-0472">Membrane</keyword>
<organism evidence="4 5">
    <name type="scientific">Ridgeia piscesae</name>
    <name type="common">Tubeworm</name>
    <dbReference type="NCBI Taxonomy" id="27915"/>
    <lineage>
        <taxon>Eukaryota</taxon>
        <taxon>Metazoa</taxon>
        <taxon>Spiralia</taxon>
        <taxon>Lophotrochozoa</taxon>
        <taxon>Annelida</taxon>
        <taxon>Polychaeta</taxon>
        <taxon>Sedentaria</taxon>
        <taxon>Canalipalpata</taxon>
        <taxon>Sabellida</taxon>
        <taxon>Siboglinidae</taxon>
        <taxon>Ridgeia</taxon>
    </lineage>
</organism>
<reference evidence="4" key="1">
    <citation type="journal article" date="2023" name="Mol. Biol. Evol.">
        <title>Third-Generation Sequencing Reveals the Adaptive Role of the Epigenome in Three Deep-Sea Polychaetes.</title>
        <authorList>
            <person name="Perez M."/>
            <person name="Aroh O."/>
            <person name="Sun Y."/>
            <person name="Lan Y."/>
            <person name="Juniper S.K."/>
            <person name="Young C.R."/>
            <person name="Angers B."/>
            <person name="Qian P.Y."/>
        </authorList>
    </citation>
    <scope>NUCLEOTIDE SEQUENCE</scope>
    <source>
        <strain evidence="4">R07B-5</strain>
    </source>
</reference>
<evidence type="ECO:0000313" key="5">
    <source>
        <dbReference type="Proteomes" id="UP001209878"/>
    </source>
</evidence>
<evidence type="ECO:0000259" key="3">
    <source>
        <dbReference type="Pfam" id="PF10223"/>
    </source>
</evidence>
<evidence type="ECO:0000256" key="1">
    <source>
        <dbReference type="ARBA" id="ARBA00044953"/>
    </source>
</evidence>
<dbReference type="GO" id="GO:0005615">
    <property type="term" value="C:extracellular space"/>
    <property type="evidence" value="ECO:0007669"/>
    <property type="project" value="TreeGrafter"/>
</dbReference>
<keyword evidence="2" id="KW-0812">Transmembrane</keyword>
<comment type="similarity">
    <text evidence="1">Belongs to the menorin family.</text>
</comment>
<accession>A0AAD9KVB2</accession>
<evidence type="ECO:0000313" key="4">
    <source>
        <dbReference type="EMBL" id="KAK2178309.1"/>
    </source>
</evidence>
<dbReference type="PANTHER" id="PTHR21184">
    <property type="entry name" value="MENORIN (DENDRITIC BRANCHING PROTEIN)"/>
    <property type="match status" value="1"/>
</dbReference>
<dbReference type="Proteomes" id="UP001209878">
    <property type="component" value="Unassembled WGS sequence"/>
</dbReference>
<gene>
    <name evidence="4" type="ORF">NP493_548g01002</name>
</gene>
<dbReference type="Pfam" id="PF10223">
    <property type="entry name" value="Menorin_N"/>
    <property type="match status" value="1"/>
</dbReference>
<name>A0AAD9KVB2_RIDPI</name>
<keyword evidence="2" id="KW-1133">Transmembrane helix</keyword>
<evidence type="ECO:0000256" key="2">
    <source>
        <dbReference type="SAM" id="Phobius"/>
    </source>
</evidence>
<dbReference type="PANTHER" id="PTHR21184:SF6">
    <property type="entry name" value="CONSERVED PLASMA MEMBRANE PROTEIN"/>
    <property type="match status" value="1"/>
</dbReference>
<protein>
    <recommendedName>
        <fullName evidence="3">Menorin-like domain-containing protein</fullName>
    </recommendedName>
</protein>
<proteinExistence type="inferred from homology"/>
<sequence>MTFRSRTIWALSQKIPRPLRKALLFQWAGMALFLFVWVKFNGGFIPSFFTGVTQRPLSGTDADLLDHFQQTNYDGSEITWLHGVNSRTAMQQVLKGDYMMIEGDILLRGQNTDNQHLEAIMAHPPDVASDLTFNEWLKFALKTGRGLKLDFKSIEAVELSLQKLREAKDKLHVPVHLSAEMLEGPNWHLAPNKPLDHQRFFRLCHEIFPRSTIALGWTNGWAADKDNDKYDWSMVKAMHDLIEHRSLKMGITLNIRAVFAKQSAAALKWLMEMTGASLTLFSPSTDDVPVADLLYIRQKFPKHKVFYDLGPKLNAEFAARKHITSELNDFVFEADKWKVVHYQTGEKVYLGNEAVMMQHGMLVSKAEFLAEPGRSVEITGRVEFLEVPTEPPTPEKPGLGLEVCLQVTQASRPDSISGICCYIGANGVLHVRSRSVPGVDVTRDAVIRGTALCFQFTITDASPPGDITLKVARMKSCSAVLASTKIEDEATIQFTMKNIELDGTHLALRSSHFEGFTVVDQLRVKSI</sequence>
<feature type="domain" description="Menorin-like" evidence="3">
    <location>
        <begin position="74"/>
        <end position="312"/>
    </location>
</feature>